<dbReference type="Proteomes" id="UP000180057">
    <property type="component" value="Unassembled WGS sequence"/>
</dbReference>
<dbReference type="EMBL" id="MLQS01000001">
    <property type="protein sequence ID" value="OIJ22351.1"/>
    <property type="molecule type" value="Genomic_DNA"/>
</dbReference>
<dbReference type="STRING" id="472963.BKP45_06865"/>
<dbReference type="Pfam" id="PF10604">
    <property type="entry name" value="Polyketide_cyc2"/>
    <property type="match status" value="1"/>
</dbReference>
<dbReference type="RefSeq" id="WP_071388906.1">
    <property type="nucleotide sequence ID" value="NZ_MLQS01000001.1"/>
</dbReference>
<protein>
    <recommendedName>
        <fullName evidence="3">Polyketide cyclase</fullName>
    </recommendedName>
</protein>
<dbReference type="Gene3D" id="3.30.530.20">
    <property type="match status" value="1"/>
</dbReference>
<gene>
    <name evidence="1" type="ORF">BKP45_06865</name>
</gene>
<proteinExistence type="predicted"/>
<evidence type="ECO:0000313" key="2">
    <source>
        <dbReference type="Proteomes" id="UP000180057"/>
    </source>
</evidence>
<dbReference type="InterPro" id="IPR019587">
    <property type="entry name" value="Polyketide_cyclase/dehydratase"/>
</dbReference>
<name>A0A1S2MC89_9BACI</name>
<dbReference type="InterPro" id="IPR023393">
    <property type="entry name" value="START-like_dom_sf"/>
</dbReference>
<keyword evidence="2" id="KW-1185">Reference proteome</keyword>
<sequence>MKMIEYSVIINKPVSEVFAYIENLENRPKWELGVVQAKVVSGKYAEPGSVIQITNQLLGKKMETVAKVIEFEENKYVICQADKPFYHEISNIYEDLNGKTKFIRRATAHIDQEKKVPKLATSLLIKKVEKAFEKTVQNAKRQIEK</sequence>
<dbReference type="SUPFAM" id="SSF55961">
    <property type="entry name" value="Bet v1-like"/>
    <property type="match status" value="1"/>
</dbReference>
<organism evidence="1 2">
    <name type="scientific">Anaerobacillus alkalidiazotrophicus</name>
    <dbReference type="NCBI Taxonomy" id="472963"/>
    <lineage>
        <taxon>Bacteria</taxon>
        <taxon>Bacillati</taxon>
        <taxon>Bacillota</taxon>
        <taxon>Bacilli</taxon>
        <taxon>Bacillales</taxon>
        <taxon>Bacillaceae</taxon>
        <taxon>Anaerobacillus</taxon>
    </lineage>
</organism>
<dbReference type="AlphaFoldDB" id="A0A1S2MC89"/>
<evidence type="ECO:0008006" key="3">
    <source>
        <dbReference type="Google" id="ProtNLM"/>
    </source>
</evidence>
<accession>A0A1S2MC89</accession>
<dbReference type="OrthoDB" id="1903764at2"/>
<evidence type="ECO:0000313" key="1">
    <source>
        <dbReference type="EMBL" id="OIJ22351.1"/>
    </source>
</evidence>
<comment type="caution">
    <text evidence="1">The sequence shown here is derived from an EMBL/GenBank/DDBJ whole genome shotgun (WGS) entry which is preliminary data.</text>
</comment>
<reference evidence="1 2" key="1">
    <citation type="submission" date="2016-10" db="EMBL/GenBank/DDBJ databases">
        <title>Draft genome sequences of four alkaliphilic bacteria belonging to the Anaerobacillus genus.</title>
        <authorList>
            <person name="Bassil N.M."/>
            <person name="Lloyd J.R."/>
        </authorList>
    </citation>
    <scope>NUCLEOTIDE SEQUENCE [LARGE SCALE GENOMIC DNA]</scope>
    <source>
        <strain evidence="1 2">DSM 22531</strain>
    </source>
</reference>